<reference evidence="2" key="1">
    <citation type="submission" date="2022-01" db="EMBL/GenBank/DDBJ databases">
        <title>Antribacter sp. nov., isolated from Guizhou of China.</title>
        <authorList>
            <person name="Chengliang C."/>
            <person name="Ya Z."/>
        </authorList>
    </citation>
    <scope>NUCLEOTIDE SEQUENCE</scope>
    <source>
        <strain evidence="2">KLBMP 9083</strain>
    </source>
</reference>
<dbReference type="PANTHER" id="PTHR39203">
    <property type="entry name" value="CYTOPLASMIC PROTEIN-RELATED"/>
    <property type="match status" value="1"/>
</dbReference>
<dbReference type="SMART" id="SM01022">
    <property type="entry name" value="ASCH"/>
    <property type="match status" value="1"/>
</dbReference>
<dbReference type="RefSeq" id="WP_236089602.1">
    <property type="nucleotide sequence ID" value="NZ_JAKGSG010000034.1"/>
</dbReference>
<dbReference type="InterPro" id="IPR007374">
    <property type="entry name" value="ASCH_domain"/>
</dbReference>
<dbReference type="PANTHER" id="PTHR39203:SF1">
    <property type="entry name" value="CYTOPLASMIC PROTEIN"/>
    <property type="match status" value="1"/>
</dbReference>
<feature type="domain" description="ASCH" evidence="1">
    <location>
        <begin position="59"/>
        <end position="181"/>
    </location>
</feature>
<name>A0AA41QES2_9MICO</name>
<gene>
    <name evidence="2" type="ORF">L1785_12530</name>
</gene>
<evidence type="ECO:0000259" key="1">
    <source>
        <dbReference type="SMART" id="SM01022"/>
    </source>
</evidence>
<organism evidence="2 3">
    <name type="scientific">Antribacter soli</name>
    <dbReference type="NCBI Taxonomy" id="2910976"/>
    <lineage>
        <taxon>Bacteria</taxon>
        <taxon>Bacillati</taxon>
        <taxon>Actinomycetota</taxon>
        <taxon>Actinomycetes</taxon>
        <taxon>Micrococcales</taxon>
        <taxon>Promicromonosporaceae</taxon>
        <taxon>Antribacter</taxon>
    </lineage>
</organism>
<dbReference type="Pfam" id="PF04266">
    <property type="entry name" value="ASCH"/>
    <property type="match status" value="1"/>
</dbReference>
<protein>
    <submittedName>
        <fullName evidence="2">ASCH domain-containing protein</fullName>
    </submittedName>
</protein>
<keyword evidence="3" id="KW-1185">Reference proteome</keyword>
<dbReference type="Proteomes" id="UP001165405">
    <property type="component" value="Unassembled WGS sequence"/>
</dbReference>
<comment type="caution">
    <text evidence="2">The sequence shown here is derived from an EMBL/GenBank/DDBJ whole genome shotgun (WGS) entry which is preliminary data.</text>
</comment>
<proteinExistence type="predicted"/>
<dbReference type="Gene3D" id="3.10.400.10">
    <property type="entry name" value="Sulfate adenylyltransferase"/>
    <property type="match status" value="1"/>
</dbReference>
<dbReference type="InterPro" id="IPR015947">
    <property type="entry name" value="PUA-like_sf"/>
</dbReference>
<dbReference type="InterPro" id="IPR009326">
    <property type="entry name" value="DUF984"/>
</dbReference>
<sequence length="184" mass="19681">MSQDFDPATFDPAAVPAEEAALAAEVLTFWEGARQYAGLGRTSVVTGALVSDTVPPQAWSFGGDDSLGDTLVEAVLSGAKTATSSALSDYEDEEAALPQAGELAIVLDGAGHPRALIRTTAVETVPFSDVTEEFALAEGEGDGSLEEWRTEHEQFFRRTLGEGHEFSLDLPVVCERFELLYPKK</sequence>
<evidence type="ECO:0000313" key="3">
    <source>
        <dbReference type="Proteomes" id="UP001165405"/>
    </source>
</evidence>
<dbReference type="EMBL" id="JAKGSG010000034">
    <property type="protein sequence ID" value="MCF4121808.1"/>
    <property type="molecule type" value="Genomic_DNA"/>
</dbReference>
<dbReference type="CDD" id="cd06553">
    <property type="entry name" value="ASCH_Ef3133_like"/>
    <property type="match status" value="1"/>
</dbReference>
<accession>A0AA41QES2</accession>
<evidence type="ECO:0000313" key="2">
    <source>
        <dbReference type="EMBL" id="MCF4121808.1"/>
    </source>
</evidence>
<dbReference type="SUPFAM" id="SSF88697">
    <property type="entry name" value="PUA domain-like"/>
    <property type="match status" value="1"/>
</dbReference>
<dbReference type="AlphaFoldDB" id="A0AA41QES2"/>